<feature type="region of interest" description="Disordered" evidence="3">
    <location>
        <begin position="158"/>
        <end position="221"/>
    </location>
</feature>
<evidence type="ECO:0000313" key="4">
    <source>
        <dbReference type="EMBL" id="KAK4134898.1"/>
    </source>
</evidence>
<keyword evidence="2" id="KW-0698">rRNA processing</keyword>
<dbReference type="Pfam" id="PF10273">
    <property type="entry name" value="WGG"/>
    <property type="match status" value="1"/>
</dbReference>
<name>A0AAN6UKV9_9PEZI</name>
<feature type="region of interest" description="Disordered" evidence="3">
    <location>
        <begin position="64"/>
        <end position="97"/>
    </location>
</feature>
<dbReference type="GO" id="GO:0006364">
    <property type="term" value="P:rRNA processing"/>
    <property type="evidence" value="ECO:0007669"/>
    <property type="project" value="UniProtKB-KW"/>
</dbReference>
<organism evidence="4 5">
    <name type="scientific">Trichocladium antarcticum</name>
    <dbReference type="NCBI Taxonomy" id="1450529"/>
    <lineage>
        <taxon>Eukaryota</taxon>
        <taxon>Fungi</taxon>
        <taxon>Dikarya</taxon>
        <taxon>Ascomycota</taxon>
        <taxon>Pezizomycotina</taxon>
        <taxon>Sordariomycetes</taxon>
        <taxon>Sordariomycetidae</taxon>
        <taxon>Sordariales</taxon>
        <taxon>Chaetomiaceae</taxon>
        <taxon>Trichocladium</taxon>
    </lineage>
</organism>
<dbReference type="InterPro" id="IPR019398">
    <property type="entry name" value="Pre-rRNA_process_TSR2"/>
</dbReference>
<dbReference type="Proteomes" id="UP001304895">
    <property type="component" value="Unassembled WGS sequence"/>
</dbReference>
<keyword evidence="5" id="KW-1185">Reference proteome</keyword>
<gene>
    <name evidence="4" type="ORF">BT67DRAFT_449205</name>
</gene>
<accession>A0AAN6UKV9</accession>
<evidence type="ECO:0000313" key="5">
    <source>
        <dbReference type="Proteomes" id="UP001304895"/>
    </source>
</evidence>
<reference evidence="4" key="2">
    <citation type="submission" date="2023-05" db="EMBL/GenBank/DDBJ databases">
        <authorList>
            <consortium name="Lawrence Berkeley National Laboratory"/>
            <person name="Steindorff A."/>
            <person name="Hensen N."/>
            <person name="Bonometti L."/>
            <person name="Westerberg I."/>
            <person name="Brannstrom I.O."/>
            <person name="Guillou S."/>
            <person name="Cros-Aarteil S."/>
            <person name="Calhoun S."/>
            <person name="Haridas S."/>
            <person name="Kuo A."/>
            <person name="Mondo S."/>
            <person name="Pangilinan J."/>
            <person name="Riley R."/>
            <person name="Labutti K."/>
            <person name="Andreopoulos B."/>
            <person name="Lipzen A."/>
            <person name="Chen C."/>
            <person name="Yanf M."/>
            <person name="Daum C."/>
            <person name="Ng V."/>
            <person name="Clum A."/>
            <person name="Ohm R."/>
            <person name="Martin F."/>
            <person name="Silar P."/>
            <person name="Natvig D."/>
            <person name="Lalanne C."/>
            <person name="Gautier V."/>
            <person name="Ament-Velasquez S.L."/>
            <person name="Kruys A."/>
            <person name="Hutchinson M.I."/>
            <person name="Powell A.J."/>
            <person name="Barry K."/>
            <person name="Miller A.N."/>
            <person name="Grigoriev I.V."/>
            <person name="Debuchy R."/>
            <person name="Gladieux P."/>
            <person name="Thoren M.H."/>
            <person name="Johannesson H."/>
        </authorList>
    </citation>
    <scope>NUCLEOTIDE SEQUENCE</scope>
    <source>
        <strain evidence="4">CBS 123565</strain>
    </source>
</reference>
<comment type="similarity">
    <text evidence="1">Belongs to the TSR2 family.</text>
</comment>
<evidence type="ECO:0000256" key="3">
    <source>
        <dbReference type="SAM" id="MobiDB-lite"/>
    </source>
</evidence>
<evidence type="ECO:0000256" key="2">
    <source>
        <dbReference type="ARBA" id="ARBA00022552"/>
    </source>
</evidence>
<evidence type="ECO:0008006" key="6">
    <source>
        <dbReference type="Google" id="ProtNLM"/>
    </source>
</evidence>
<dbReference type="AlphaFoldDB" id="A0AAN6UKV9"/>
<feature type="compositionally biased region" description="Acidic residues" evidence="3">
    <location>
        <begin position="168"/>
        <end position="191"/>
    </location>
</feature>
<dbReference type="PANTHER" id="PTHR21250">
    <property type="entry name" value="PRE-RRNA-PROCESSING PROTEIN TSR2 HOMOLOG"/>
    <property type="match status" value="1"/>
</dbReference>
<evidence type="ECO:0000256" key="1">
    <source>
        <dbReference type="ARBA" id="ARBA00006524"/>
    </source>
</evidence>
<protein>
    <recommendedName>
        <fullName evidence="6">Pre-rRNA-processing protein TSR2</fullName>
    </recommendedName>
</protein>
<dbReference type="EMBL" id="MU853407">
    <property type="protein sequence ID" value="KAK4134898.1"/>
    <property type="molecule type" value="Genomic_DNA"/>
</dbReference>
<sequence>MSSARWYSTCQSAFEQGVALALNLWPALTLAVQNNWGGADSADKRDWFAGAVVELFPDMSTLSPAQLQQKQQKQQTTTTTTTTTTTAASGGLEEPDQEDVEAVLLQVMLDEFEVNVDDDSAFEVAEQVVRVRGECLRGKFDEVEGLRRRWEGKGGEKGKVVFQRAEDQDGEETDGDSDEGSDEEDGEEDVAMGEAPALVRREKEEPEVDEEGFTTVSRKRK</sequence>
<feature type="compositionally biased region" description="Basic and acidic residues" evidence="3">
    <location>
        <begin position="158"/>
        <end position="167"/>
    </location>
</feature>
<proteinExistence type="inferred from homology"/>
<reference evidence="4" key="1">
    <citation type="journal article" date="2023" name="Mol. Phylogenet. Evol.">
        <title>Genome-scale phylogeny and comparative genomics of the fungal order Sordariales.</title>
        <authorList>
            <person name="Hensen N."/>
            <person name="Bonometti L."/>
            <person name="Westerberg I."/>
            <person name="Brannstrom I.O."/>
            <person name="Guillou S."/>
            <person name="Cros-Aarteil S."/>
            <person name="Calhoun S."/>
            <person name="Haridas S."/>
            <person name="Kuo A."/>
            <person name="Mondo S."/>
            <person name="Pangilinan J."/>
            <person name="Riley R."/>
            <person name="LaButti K."/>
            <person name="Andreopoulos B."/>
            <person name="Lipzen A."/>
            <person name="Chen C."/>
            <person name="Yan M."/>
            <person name="Daum C."/>
            <person name="Ng V."/>
            <person name="Clum A."/>
            <person name="Steindorff A."/>
            <person name="Ohm R.A."/>
            <person name="Martin F."/>
            <person name="Silar P."/>
            <person name="Natvig D.O."/>
            <person name="Lalanne C."/>
            <person name="Gautier V."/>
            <person name="Ament-Velasquez S.L."/>
            <person name="Kruys A."/>
            <person name="Hutchinson M.I."/>
            <person name="Powell A.J."/>
            <person name="Barry K."/>
            <person name="Miller A.N."/>
            <person name="Grigoriev I.V."/>
            <person name="Debuchy R."/>
            <person name="Gladieux P."/>
            <person name="Hiltunen Thoren M."/>
            <person name="Johannesson H."/>
        </authorList>
    </citation>
    <scope>NUCLEOTIDE SEQUENCE</scope>
    <source>
        <strain evidence="4">CBS 123565</strain>
    </source>
</reference>
<feature type="compositionally biased region" description="Low complexity" evidence="3">
    <location>
        <begin position="68"/>
        <end position="86"/>
    </location>
</feature>
<comment type="caution">
    <text evidence="4">The sequence shown here is derived from an EMBL/GenBank/DDBJ whole genome shotgun (WGS) entry which is preliminary data.</text>
</comment>